<keyword evidence="2" id="KW-0614">Plasmid</keyword>
<evidence type="ECO:0000313" key="3">
    <source>
        <dbReference type="Proteomes" id="UP000002357"/>
    </source>
</evidence>
<sequence>MPTTSSGGLSMPIVLRRGSAVLLGAAVAFGLLTASAATATPAATTSAATSALRGAAPADANARVDHLRAVAGDSQEVPTGTQAPVQLAVQALDGDYQPVEGATVTFSTPGPGLKFPDGTDDATVVTDAEGMAVAPELTAAGAPGPDLVTASANDHAQVGFEITITS</sequence>
<protein>
    <recommendedName>
        <fullName evidence="4">Big-1 domain-containing protein</fullName>
    </recommendedName>
</protein>
<gene>
    <name evidence="2" type="ORF">SCLAV_p1036</name>
</gene>
<dbReference type="AlphaFoldDB" id="B5GML8"/>
<dbReference type="InterPro" id="IPR008964">
    <property type="entry name" value="Invasin/intimin_cell_adhesion"/>
</dbReference>
<accession>B5GML8</accession>
<dbReference type="Proteomes" id="UP000002357">
    <property type="component" value="Plasmid pSCL4"/>
</dbReference>
<evidence type="ECO:0000256" key="1">
    <source>
        <dbReference type="SAM" id="SignalP"/>
    </source>
</evidence>
<dbReference type="Gene3D" id="2.60.40.10">
    <property type="entry name" value="Immunoglobulins"/>
    <property type="match status" value="1"/>
</dbReference>
<dbReference type="KEGG" id="sclf:BB341_29290"/>
<dbReference type="eggNOG" id="ENOG50322G0">
    <property type="taxonomic scope" value="Bacteria"/>
</dbReference>
<dbReference type="EMBL" id="CM000914">
    <property type="protein sequence ID" value="EFG04522.2"/>
    <property type="molecule type" value="Genomic_DNA"/>
</dbReference>
<evidence type="ECO:0000313" key="2">
    <source>
        <dbReference type="EMBL" id="EFG04522.2"/>
    </source>
</evidence>
<dbReference type="SUPFAM" id="SSF49373">
    <property type="entry name" value="Invasin/intimin cell-adhesion fragments"/>
    <property type="match status" value="1"/>
</dbReference>
<geneLocation type="plasmid" evidence="2 3">
    <name>pSCL4</name>
</geneLocation>
<reference evidence="2 3" key="1">
    <citation type="journal article" date="2010" name="Genome Biol. Evol.">
        <title>The sequence of a 1.8-mb bacterial linear plasmid reveals a rich evolutionary reservoir of secondary metabolic pathways.</title>
        <authorList>
            <person name="Medema M.H."/>
            <person name="Trefzer A."/>
            <person name="Kovalchuk A."/>
            <person name="van den Berg M."/>
            <person name="Mueller U."/>
            <person name="Heijne W."/>
            <person name="Wu L."/>
            <person name="Alam M.T."/>
            <person name="Ronning C.M."/>
            <person name="Nierman W.C."/>
            <person name="Bovenberg R.A.L."/>
            <person name="Breitling R."/>
            <person name="Takano E."/>
        </authorList>
    </citation>
    <scope>NUCLEOTIDE SEQUENCE [LARGE SCALE GENOMIC DNA]</scope>
    <source>
        <strain evidence="3">ATCC 27064 / DSM 738 / JCM 4710 / NBRC 13307 / NCIMB 12785 / NRRL 3585 / VKM Ac-602</strain>
        <plasmid evidence="2">pSCL4</plasmid>
    </source>
</reference>
<evidence type="ECO:0008006" key="4">
    <source>
        <dbReference type="Google" id="ProtNLM"/>
    </source>
</evidence>
<proteinExistence type="predicted"/>
<dbReference type="OrthoDB" id="4351218at2"/>
<feature type="chain" id="PRO_5041196336" description="Big-1 domain-containing protein" evidence="1">
    <location>
        <begin position="40"/>
        <end position="166"/>
    </location>
</feature>
<dbReference type="GO" id="GO:0005975">
    <property type="term" value="P:carbohydrate metabolic process"/>
    <property type="evidence" value="ECO:0007669"/>
    <property type="project" value="UniProtKB-ARBA"/>
</dbReference>
<name>B5GML8_STRCL</name>
<dbReference type="InterPro" id="IPR013783">
    <property type="entry name" value="Ig-like_fold"/>
</dbReference>
<organism evidence="2 3">
    <name type="scientific">Streptomyces clavuligerus</name>
    <dbReference type="NCBI Taxonomy" id="1901"/>
    <lineage>
        <taxon>Bacteria</taxon>
        <taxon>Bacillati</taxon>
        <taxon>Actinomycetota</taxon>
        <taxon>Actinomycetes</taxon>
        <taxon>Kitasatosporales</taxon>
        <taxon>Streptomycetaceae</taxon>
        <taxon>Streptomyces</taxon>
    </lineage>
</organism>
<keyword evidence="1" id="KW-0732">Signal</keyword>
<dbReference type="RefSeq" id="WP_003952978.1">
    <property type="nucleotide sequence ID" value="NZ_CM000914.1"/>
</dbReference>
<keyword evidence="3" id="KW-1185">Reference proteome</keyword>
<feature type="signal peptide" evidence="1">
    <location>
        <begin position="1"/>
        <end position="39"/>
    </location>
</feature>